<evidence type="ECO:0000256" key="5">
    <source>
        <dbReference type="ARBA" id="ARBA00023136"/>
    </source>
</evidence>
<feature type="transmembrane region" description="Helical" evidence="6">
    <location>
        <begin position="145"/>
        <end position="166"/>
    </location>
</feature>
<dbReference type="EMBL" id="CP032427">
    <property type="protein sequence ID" value="AYC41747.1"/>
    <property type="molecule type" value="Genomic_DNA"/>
</dbReference>
<evidence type="ECO:0000256" key="4">
    <source>
        <dbReference type="ARBA" id="ARBA00022989"/>
    </source>
</evidence>
<evidence type="ECO:0000256" key="1">
    <source>
        <dbReference type="ARBA" id="ARBA00004651"/>
    </source>
</evidence>
<dbReference type="Gene3D" id="1.20.1250.20">
    <property type="entry name" value="MFS general substrate transporter like domains"/>
    <property type="match status" value="1"/>
</dbReference>
<dbReference type="PRINTS" id="PR01988">
    <property type="entry name" value="EXPORTERBACE"/>
</dbReference>
<evidence type="ECO:0000256" key="3">
    <source>
        <dbReference type="ARBA" id="ARBA00022692"/>
    </source>
</evidence>
<feature type="transmembrane region" description="Helical" evidence="6">
    <location>
        <begin position="268"/>
        <end position="287"/>
    </location>
</feature>
<feature type="transmembrane region" description="Helical" evidence="6">
    <location>
        <begin position="172"/>
        <end position="192"/>
    </location>
</feature>
<gene>
    <name evidence="7" type="primary">entS_3</name>
    <name evidence="7" type="ORF">DWG14_06038</name>
</gene>
<sequence length="430" mass="43239">MKSALKNYKAIAHLVDARRLLAADAISKAGDWILYVAMSVLVFEAGGAGALSMFTALRVVVPFVLGPWAGRWGAALPPRTMMIIADAARAGLLFLAAAAAAADQSAWLLVGLVVGCASVSAFHAPAERRFQRDVIESEQRASFNAVIGATGTTVIVVAPALGGLLTTTVGNVGALVVDAASFLLSLVFVASVRTPSTAAAADPAQLEPAAPASGISKGALTTAVRSMRKDPAVMACVMAQAVACTVAGASLVLMPLLGDRLQAGDGAIGWLTAAVGTGSVVGVLIGGSMAKQGRLLLCVTSVVSMGVILGLLGSSPNLLVALLCAALVGVAANIPEPMYWTSYADRVSENDSSSFYGLVESSITGGFALGGVILGAAVAAMGTSTGTWVVGVVGSVLATAAFVPALRHHRVSSARTGSRSPVVNVAENTS</sequence>
<evidence type="ECO:0000256" key="2">
    <source>
        <dbReference type="ARBA" id="ARBA00022475"/>
    </source>
</evidence>
<dbReference type="InterPro" id="IPR036259">
    <property type="entry name" value="MFS_trans_sf"/>
</dbReference>
<dbReference type="InterPro" id="IPR022324">
    <property type="entry name" value="Bacilysin_exporter_BacE_put"/>
</dbReference>
<keyword evidence="5 6" id="KW-0472">Membrane</keyword>
<keyword evidence="4 6" id="KW-1133">Transmembrane helix</keyword>
<feature type="transmembrane region" description="Helical" evidence="6">
    <location>
        <begin position="232"/>
        <end position="256"/>
    </location>
</feature>
<dbReference type="GO" id="GO:0022857">
    <property type="term" value="F:transmembrane transporter activity"/>
    <property type="evidence" value="ECO:0007669"/>
    <property type="project" value="InterPro"/>
</dbReference>
<dbReference type="PANTHER" id="PTHR23513:SF18">
    <property type="entry name" value="INTEGRAL MEMBRANE PROTEIN"/>
    <property type="match status" value="1"/>
</dbReference>
<evidence type="ECO:0000313" key="8">
    <source>
        <dbReference type="Proteomes" id="UP000265765"/>
    </source>
</evidence>
<protein>
    <submittedName>
        <fullName evidence="7">Enterobactin exporter EntS</fullName>
    </submittedName>
</protein>
<evidence type="ECO:0000256" key="6">
    <source>
        <dbReference type="SAM" id="Phobius"/>
    </source>
</evidence>
<dbReference type="PANTHER" id="PTHR23513">
    <property type="entry name" value="INTEGRAL MEMBRANE EFFLUX PROTEIN-RELATED"/>
    <property type="match status" value="1"/>
</dbReference>
<dbReference type="AlphaFoldDB" id="A0AAI8L5H1"/>
<dbReference type="KEGG" id="sge:DWG14_06038"/>
<accession>A0AAI8L5H1</accession>
<feature type="transmembrane region" description="Helical" evidence="6">
    <location>
        <begin position="294"/>
        <end position="312"/>
    </location>
</feature>
<reference evidence="7 8" key="1">
    <citation type="submission" date="2018-09" db="EMBL/GenBank/DDBJ databases">
        <title>Production of Trimethoprim by Streptomyces sp. 3E-1.</title>
        <authorList>
            <person name="Kang H.J."/>
            <person name="Kim S.B."/>
        </authorList>
    </citation>
    <scope>NUCLEOTIDE SEQUENCE [LARGE SCALE GENOMIC DNA]</scope>
    <source>
        <strain evidence="7 8">3E-1</strain>
    </source>
</reference>
<proteinExistence type="predicted"/>
<evidence type="ECO:0000313" key="7">
    <source>
        <dbReference type="EMBL" id="AYC41747.1"/>
    </source>
</evidence>
<dbReference type="Proteomes" id="UP000265765">
    <property type="component" value="Chromosome"/>
</dbReference>
<dbReference type="CDD" id="cd06173">
    <property type="entry name" value="MFS_MefA_like"/>
    <property type="match status" value="1"/>
</dbReference>
<feature type="transmembrane region" description="Helical" evidence="6">
    <location>
        <begin position="355"/>
        <end position="380"/>
    </location>
</feature>
<keyword evidence="3 6" id="KW-0812">Transmembrane</keyword>
<dbReference type="GeneID" id="91284876"/>
<dbReference type="Pfam" id="PF07690">
    <property type="entry name" value="MFS_1"/>
    <property type="match status" value="1"/>
</dbReference>
<feature type="transmembrane region" description="Helical" evidence="6">
    <location>
        <begin position="318"/>
        <end position="334"/>
    </location>
</feature>
<name>A0AAI8L5H1_9ACTN</name>
<keyword evidence="2" id="KW-1003">Cell membrane</keyword>
<dbReference type="SUPFAM" id="SSF103473">
    <property type="entry name" value="MFS general substrate transporter"/>
    <property type="match status" value="1"/>
</dbReference>
<dbReference type="RefSeq" id="WP_120052549.1">
    <property type="nucleotide sequence ID" value="NZ_CP032427.1"/>
</dbReference>
<feature type="transmembrane region" description="Helical" evidence="6">
    <location>
        <begin position="106"/>
        <end position="124"/>
    </location>
</feature>
<organism evidence="7 8">
    <name type="scientific">Streptomyces griseorubiginosus</name>
    <dbReference type="NCBI Taxonomy" id="67304"/>
    <lineage>
        <taxon>Bacteria</taxon>
        <taxon>Bacillati</taxon>
        <taxon>Actinomycetota</taxon>
        <taxon>Actinomycetes</taxon>
        <taxon>Kitasatosporales</taxon>
        <taxon>Streptomycetaceae</taxon>
        <taxon>Streptomyces</taxon>
    </lineage>
</organism>
<feature type="transmembrane region" description="Helical" evidence="6">
    <location>
        <begin position="32"/>
        <end position="60"/>
    </location>
</feature>
<comment type="subcellular location">
    <subcellularLocation>
        <location evidence="1">Cell membrane</location>
        <topology evidence="1">Multi-pass membrane protein</topology>
    </subcellularLocation>
</comment>
<dbReference type="GO" id="GO:0005886">
    <property type="term" value="C:plasma membrane"/>
    <property type="evidence" value="ECO:0007669"/>
    <property type="project" value="UniProtKB-SubCell"/>
</dbReference>
<dbReference type="InterPro" id="IPR011701">
    <property type="entry name" value="MFS"/>
</dbReference>
<feature type="transmembrane region" description="Helical" evidence="6">
    <location>
        <begin position="386"/>
        <end position="406"/>
    </location>
</feature>